<evidence type="ECO:0000313" key="2">
    <source>
        <dbReference type="Proteomes" id="UP000777438"/>
    </source>
</evidence>
<accession>A0A9P9AMA1</accession>
<name>A0A9P9AMA1_9HYPO</name>
<protein>
    <submittedName>
        <fullName evidence="1">Uncharacterized protein</fullName>
    </submittedName>
</protein>
<evidence type="ECO:0000313" key="1">
    <source>
        <dbReference type="EMBL" id="KAH6886149.1"/>
    </source>
</evidence>
<comment type="caution">
    <text evidence="1">The sequence shown here is derived from an EMBL/GenBank/DDBJ whole genome shotgun (WGS) entry which is preliminary data.</text>
</comment>
<sequence length="240" mass="26450">MAPPTSNATVFIDIDCLPDLTQFKKTLQEGCLNETRKSTRQAAYRPGNDVICYMISLNVECGWLASEDTTEEQRTKFLHGDPWRSQFPMRDYAFIMQEISAALGLAISPPAGPPTPPLPHNKLPLSVLAPSRYLSPLADENAKADNARLLHMTNDVAIAGLTTPRFIARAAFRSLPNMEAGAIAGQQAPIAPERAFQRTTCASTTCTTWRTRMGPTWEVGGYISWAGFRERFVLSLMSLS</sequence>
<keyword evidence="2" id="KW-1185">Reference proteome</keyword>
<dbReference type="AlphaFoldDB" id="A0A9P9AMA1"/>
<organism evidence="1 2">
    <name type="scientific">Thelonectria olida</name>
    <dbReference type="NCBI Taxonomy" id="1576542"/>
    <lineage>
        <taxon>Eukaryota</taxon>
        <taxon>Fungi</taxon>
        <taxon>Dikarya</taxon>
        <taxon>Ascomycota</taxon>
        <taxon>Pezizomycotina</taxon>
        <taxon>Sordariomycetes</taxon>
        <taxon>Hypocreomycetidae</taxon>
        <taxon>Hypocreales</taxon>
        <taxon>Nectriaceae</taxon>
        <taxon>Thelonectria</taxon>
    </lineage>
</organism>
<dbReference type="OrthoDB" id="66881at2759"/>
<reference evidence="1 2" key="1">
    <citation type="journal article" date="2021" name="Nat. Commun.">
        <title>Genetic determinants of endophytism in the Arabidopsis root mycobiome.</title>
        <authorList>
            <person name="Mesny F."/>
            <person name="Miyauchi S."/>
            <person name="Thiergart T."/>
            <person name="Pickel B."/>
            <person name="Atanasova L."/>
            <person name="Karlsson M."/>
            <person name="Huettel B."/>
            <person name="Barry K.W."/>
            <person name="Haridas S."/>
            <person name="Chen C."/>
            <person name="Bauer D."/>
            <person name="Andreopoulos W."/>
            <person name="Pangilinan J."/>
            <person name="LaButti K."/>
            <person name="Riley R."/>
            <person name="Lipzen A."/>
            <person name="Clum A."/>
            <person name="Drula E."/>
            <person name="Henrissat B."/>
            <person name="Kohler A."/>
            <person name="Grigoriev I.V."/>
            <person name="Martin F.M."/>
            <person name="Hacquard S."/>
        </authorList>
    </citation>
    <scope>NUCLEOTIDE SEQUENCE [LARGE SCALE GENOMIC DNA]</scope>
    <source>
        <strain evidence="1 2">MPI-CAGE-CH-0241</strain>
    </source>
</reference>
<dbReference type="EMBL" id="JAGPYM010000016">
    <property type="protein sequence ID" value="KAH6886149.1"/>
    <property type="molecule type" value="Genomic_DNA"/>
</dbReference>
<gene>
    <name evidence="1" type="ORF">B0T10DRAFT_575797</name>
</gene>
<dbReference type="Proteomes" id="UP000777438">
    <property type="component" value="Unassembled WGS sequence"/>
</dbReference>
<proteinExistence type="predicted"/>